<reference evidence="2 3" key="1">
    <citation type="submission" date="2016-02" db="EMBL/GenBank/DDBJ databases">
        <title>Draft Genome for Tepidibacillus decaturensis nov. sp. Strain Z9, an Anaerobic, Moderately Thermophilic and Heterotrophic Bacterium from Deep Subsurface of the Illinois Basin, USA.</title>
        <authorList>
            <person name="Dong Y."/>
            <person name="Chang J.Y."/>
            <person name="Sanford R."/>
            <person name="Fouke B.W."/>
        </authorList>
    </citation>
    <scope>NUCLEOTIDE SEQUENCE [LARGE SCALE GENOMIC DNA]</scope>
    <source>
        <strain evidence="2 3">Z9</strain>
    </source>
</reference>
<accession>A0A135L7K4</accession>
<organism evidence="2 3">
    <name type="scientific">Tepidibacillus decaturensis</name>
    <dbReference type="NCBI Taxonomy" id="1413211"/>
    <lineage>
        <taxon>Bacteria</taxon>
        <taxon>Bacillati</taxon>
        <taxon>Bacillota</taxon>
        <taxon>Bacilli</taxon>
        <taxon>Bacillales</taxon>
        <taxon>Bacillaceae</taxon>
        <taxon>Tepidibacillus</taxon>
    </lineage>
</organism>
<evidence type="ECO:0000259" key="1">
    <source>
        <dbReference type="Pfam" id="PF20008"/>
    </source>
</evidence>
<feature type="domain" description="DUF6429" evidence="1">
    <location>
        <begin position="1"/>
        <end position="64"/>
    </location>
</feature>
<keyword evidence="3" id="KW-1185">Reference proteome</keyword>
<comment type="caution">
    <text evidence="2">The sequence shown here is derived from an EMBL/GenBank/DDBJ whole genome shotgun (WGS) entry which is preliminary data.</text>
</comment>
<protein>
    <submittedName>
        <fullName evidence="2">Transposase</fullName>
    </submittedName>
</protein>
<dbReference type="EMBL" id="LSKU01000001">
    <property type="protein sequence ID" value="KXG44949.1"/>
    <property type="molecule type" value="Genomic_DNA"/>
</dbReference>
<gene>
    <name evidence="2" type="ORF">U473_00515</name>
</gene>
<dbReference type="InterPro" id="IPR045489">
    <property type="entry name" value="DUF6429"/>
</dbReference>
<name>A0A135L7K4_9BACI</name>
<evidence type="ECO:0000313" key="3">
    <source>
        <dbReference type="Proteomes" id="UP000070352"/>
    </source>
</evidence>
<dbReference type="AlphaFoldDB" id="A0A135L7K4"/>
<dbReference type="OrthoDB" id="9800962at2"/>
<dbReference type="Proteomes" id="UP000070352">
    <property type="component" value="Unassembled WGS sequence"/>
</dbReference>
<evidence type="ECO:0000313" key="2">
    <source>
        <dbReference type="EMBL" id="KXG44949.1"/>
    </source>
</evidence>
<sequence>MYLTSWNEDIGLGEVRSTWKGYPFDTINELTDEGLIYGSHRSKSVSFTDEGIKAAEELVRKYLSKPVC</sequence>
<proteinExistence type="predicted"/>
<dbReference type="Pfam" id="PF20008">
    <property type="entry name" value="DUF6429"/>
    <property type="match status" value="1"/>
</dbReference>